<dbReference type="CDD" id="cd22926">
    <property type="entry name" value="HFD_SPT3"/>
    <property type="match status" value="1"/>
</dbReference>
<dbReference type="Gene3D" id="1.10.20.10">
    <property type="entry name" value="Histone, subunit A"/>
    <property type="match status" value="1"/>
</dbReference>
<keyword evidence="2" id="KW-0805">Transcription regulation</keyword>
<dbReference type="GO" id="GO:0006366">
    <property type="term" value="P:transcription by RNA polymerase II"/>
    <property type="evidence" value="ECO:0007669"/>
    <property type="project" value="InterPro"/>
</dbReference>
<sequence>MARFVSKYSNEIQHMMYVAGETQDVSNETLTLVEQIVHEQIRHLLTTAGELAARRRKPVVSIEDIIFQIRHDTTRLTRIQTLLRWRAIRREAKKMNKEADGDADADVDADMDEEDLSDDQLESPPTEEATNKKTQTPAAILPWDVESFFSVVPPGGDTNESLLDKPSEVSLESLRWADEITKNMSKEEYDRWVVYRNASFTTRKPKRFRDWAGIGIIAKVKKKDDTLEIIGFIAAEMVKRLTDIALTIQAQDLAAYQRQNGQSAPALGTRRHGPFVPLTTERPPIDVGHVRRAFHETQIRPKRKRVRLNKIAGQRTLELI</sequence>
<keyword evidence="9" id="KW-1185">Reference proteome</keyword>
<evidence type="ECO:0000256" key="2">
    <source>
        <dbReference type="ARBA" id="ARBA00023015"/>
    </source>
</evidence>
<dbReference type="SUPFAM" id="SSF47113">
    <property type="entry name" value="Histone-fold"/>
    <property type="match status" value="1"/>
</dbReference>
<protein>
    <recommendedName>
        <fullName evidence="10">Transcription factor</fullName>
    </recommendedName>
</protein>
<feature type="region of interest" description="Disordered" evidence="7">
    <location>
        <begin position="112"/>
        <end position="136"/>
    </location>
</feature>
<feature type="compositionally biased region" description="Acidic residues" evidence="7">
    <location>
        <begin position="112"/>
        <end position="121"/>
    </location>
</feature>
<gene>
    <name evidence="8" type="ORF">FLAG1_08493</name>
</gene>
<dbReference type="InterPro" id="IPR009072">
    <property type="entry name" value="Histone-fold"/>
</dbReference>
<feature type="region of interest" description="Disordered" evidence="7">
    <location>
        <begin position="262"/>
        <end position="281"/>
    </location>
</feature>
<accession>A0A0M9ESF0</accession>
<evidence type="ECO:0000256" key="3">
    <source>
        <dbReference type="ARBA" id="ARBA00023159"/>
    </source>
</evidence>
<dbReference type="GO" id="GO:0006357">
    <property type="term" value="P:regulation of transcription by RNA polymerase II"/>
    <property type="evidence" value="ECO:0007669"/>
    <property type="project" value="UniProtKB-ARBA"/>
</dbReference>
<organism evidence="8 9">
    <name type="scientific">Fusarium langsethiae</name>
    <dbReference type="NCBI Taxonomy" id="179993"/>
    <lineage>
        <taxon>Eukaryota</taxon>
        <taxon>Fungi</taxon>
        <taxon>Dikarya</taxon>
        <taxon>Ascomycota</taxon>
        <taxon>Pezizomycotina</taxon>
        <taxon>Sordariomycetes</taxon>
        <taxon>Hypocreomycetidae</taxon>
        <taxon>Hypocreales</taxon>
        <taxon>Nectriaceae</taxon>
        <taxon>Fusarium</taxon>
    </lineage>
</organism>
<name>A0A0M9ESF0_FUSLA</name>
<keyword evidence="4" id="KW-0804">Transcription</keyword>
<dbReference type="AlphaFoldDB" id="A0A0M9ESF0"/>
<evidence type="ECO:0008006" key="10">
    <source>
        <dbReference type="Google" id="ProtNLM"/>
    </source>
</evidence>
<proteinExistence type="inferred from homology"/>
<evidence type="ECO:0000256" key="4">
    <source>
        <dbReference type="ARBA" id="ARBA00023163"/>
    </source>
</evidence>
<keyword evidence="3" id="KW-0010">Activator</keyword>
<evidence type="ECO:0000313" key="8">
    <source>
        <dbReference type="EMBL" id="KPA38680.1"/>
    </source>
</evidence>
<comment type="caution">
    <text evidence="8">The sequence shown here is derived from an EMBL/GenBank/DDBJ whole genome shotgun (WGS) entry which is preliminary data.</text>
</comment>
<dbReference type="GO" id="GO:0046982">
    <property type="term" value="F:protein heterodimerization activity"/>
    <property type="evidence" value="ECO:0007669"/>
    <property type="project" value="InterPro"/>
</dbReference>
<dbReference type="Pfam" id="PF02269">
    <property type="entry name" value="TFIID-18kDa"/>
    <property type="match status" value="1"/>
</dbReference>
<dbReference type="FunFam" id="1.10.20.10:FF:000023">
    <property type="entry name" value="transcription initiation protein SPT3 homolog"/>
    <property type="match status" value="1"/>
</dbReference>
<evidence type="ECO:0000256" key="1">
    <source>
        <dbReference type="ARBA" id="ARBA00004123"/>
    </source>
</evidence>
<dbReference type="GO" id="GO:0005634">
    <property type="term" value="C:nucleus"/>
    <property type="evidence" value="ECO:0007669"/>
    <property type="project" value="UniProtKB-SubCell"/>
</dbReference>
<evidence type="ECO:0000256" key="5">
    <source>
        <dbReference type="ARBA" id="ARBA00023242"/>
    </source>
</evidence>
<evidence type="ECO:0000256" key="6">
    <source>
        <dbReference type="ARBA" id="ARBA00061274"/>
    </source>
</evidence>
<comment type="subcellular location">
    <subcellularLocation>
        <location evidence="1">Nucleus</location>
    </subcellularLocation>
</comment>
<dbReference type="PANTHER" id="PTHR11380:SF16">
    <property type="entry name" value="TRANSCRIPTION INITIATION PROTEIN SPT3 HOMOLOG"/>
    <property type="match status" value="1"/>
</dbReference>
<dbReference type="PANTHER" id="PTHR11380">
    <property type="entry name" value="TRANSCRIPTION INITIATION FACTOR TFIID/SUPT3-RELATED"/>
    <property type="match status" value="1"/>
</dbReference>
<evidence type="ECO:0000313" key="9">
    <source>
        <dbReference type="Proteomes" id="UP000037904"/>
    </source>
</evidence>
<dbReference type="InterPro" id="IPR003195">
    <property type="entry name" value="TFIID_TAF13"/>
</dbReference>
<reference evidence="8 9" key="1">
    <citation type="submission" date="2015-04" db="EMBL/GenBank/DDBJ databases">
        <title>The draft genome sequence of Fusarium langsethiae, a T-2/HT-2 mycotoxin producer.</title>
        <authorList>
            <person name="Lysoe E."/>
            <person name="Divon H.H."/>
            <person name="Terzi V."/>
            <person name="Orru L."/>
            <person name="Lamontanara A."/>
            <person name="Kolseth A.-K."/>
            <person name="Frandsen R.J."/>
            <person name="Nielsen K."/>
            <person name="Thrane U."/>
        </authorList>
    </citation>
    <scope>NUCLEOTIDE SEQUENCE [LARGE SCALE GENOMIC DNA]</scope>
    <source>
        <strain evidence="8 9">Fl201059</strain>
    </source>
</reference>
<dbReference type="PROSITE" id="PS50096">
    <property type="entry name" value="IQ"/>
    <property type="match status" value="1"/>
</dbReference>
<dbReference type="Proteomes" id="UP000037904">
    <property type="component" value="Unassembled WGS sequence"/>
</dbReference>
<evidence type="ECO:0000256" key="7">
    <source>
        <dbReference type="SAM" id="MobiDB-lite"/>
    </source>
</evidence>
<keyword evidence="5" id="KW-0539">Nucleus</keyword>
<dbReference type="EMBL" id="JXCE01000255">
    <property type="protein sequence ID" value="KPA38680.1"/>
    <property type="molecule type" value="Genomic_DNA"/>
</dbReference>
<dbReference type="GO" id="GO:0000124">
    <property type="term" value="C:SAGA complex"/>
    <property type="evidence" value="ECO:0007669"/>
    <property type="project" value="UniProtKB-ARBA"/>
</dbReference>
<comment type="similarity">
    <text evidence="6">Belongs to the SPT3 family.</text>
</comment>
<dbReference type="OrthoDB" id="66982at2759"/>